<evidence type="ECO:0000256" key="2">
    <source>
        <dbReference type="ARBA" id="ARBA00022475"/>
    </source>
</evidence>
<sequence>MNDQKLAAAKAEPGSIGEHRSTPASTTRDSINPYVLLFFMLIAAAVATWLAPAGEFTRTIANGVSFVVPNSLKGMPQRGVLPGFVFVALARGMIKSAPIIFLILFTGGALAVIEATGAIRCTLNAIVKRDLSSRITTIVIVCAVFSFLGTLGVVNNSVVAFVPIGLLLAESMGLSREIGAGVIYLGTYSGFNTAILNPVTTGLSQRLAGLPMFSGMSFRIAVYLVFALATAVFLAIRTRAYRVSGEAQIGRHRIDEAAPSSSERLSVRHLLVVGILLVCLSVFVYGASSSHWAETEMIATFLVVAVASGIVGGIAPSKLADTFLSGCARLIHGALIVGAAQAVSIVLSSGKIIDPVINALAGMLAPLSPTFAAIGMFVSAALMHVGISSGSGESAVLVPIFAPLGDALHLTRQVSVQAVLLGEGFVNCFNPTSGVLMAVLATAGIPYSRWVRFVAPLLLVWFVICVVAIAIGVAIHWGPF</sequence>
<evidence type="ECO:0000256" key="3">
    <source>
        <dbReference type="ARBA" id="ARBA00022692"/>
    </source>
</evidence>
<dbReference type="Proteomes" id="UP000256838">
    <property type="component" value="Unassembled WGS sequence"/>
</dbReference>
<feature type="transmembrane region" description="Helical" evidence="7">
    <location>
        <begin position="99"/>
        <end position="118"/>
    </location>
</feature>
<evidence type="ECO:0000256" key="7">
    <source>
        <dbReference type="SAM" id="Phobius"/>
    </source>
</evidence>
<keyword evidence="2" id="KW-1003">Cell membrane</keyword>
<feature type="region of interest" description="Disordered" evidence="6">
    <location>
        <begin position="7"/>
        <end position="26"/>
    </location>
</feature>
<feature type="transmembrane region" description="Helical" evidence="7">
    <location>
        <begin position="359"/>
        <end position="382"/>
    </location>
</feature>
<evidence type="ECO:0000256" key="5">
    <source>
        <dbReference type="ARBA" id="ARBA00023136"/>
    </source>
</evidence>
<comment type="subcellular location">
    <subcellularLocation>
        <location evidence="1">Cell membrane</location>
        <topology evidence="1">Multi-pass membrane protein</topology>
    </subcellularLocation>
</comment>
<evidence type="ECO:0000313" key="8">
    <source>
        <dbReference type="EMBL" id="RDU98894.1"/>
    </source>
</evidence>
<reference evidence="8 9" key="1">
    <citation type="submission" date="2018-08" db="EMBL/GenBank/DDBJ databases">
        <title>Paraburkholderia sp. DHOM06 isolated from forest soil.</title>
        <authorList>
            <person name="Gao Z.-H."/>
            <person name="Qiu L.-H."/>
        </authorList>
    </citation>
    <scope>NUCLEOTIDE SEQUENCE [LARGE SCALE GENOMIC DNA]</scope>
    <source>
        <strain evidence="8 9">DHOM06</strain>
    </source>
</reference>
<dbReference type="Pfam" id="PF03606">
    <property type="entry name" value="DcuC"/>
    <property type="match status" value="1"/>
</dbReference>
<dbReference type="RefSeq" id="WP_115533711.1">
    <property type="nucleotide sequence ID" value="NZ_QRGA01000006.1"/>
</dbReference>
<keyword evidence="5 7" id="KW-0472">Membrane</keyword>
<protein>
    <submittedName>
        <fullName evidence="8">YfcC family protein</fullName>
    </submittedName>
</protein>
<evidence type="ECO:0000256" key="1">
    <source>
        <dbReference type="ARBA" id="ARBA00004651"/>
    </source>
</evidence>
<name>A0A3D8K1Z6_9BURK</name>
<feature type="transmembrane region" description="Helical" evidence="7">
    <location>
        <begin position="267"/>
        <end position="285"/>
    </location>
</feature>
<accession>A0A3D8K1Z6</accession>
<gene>
    <name evidence="8" type="ORF">DWV00_11620</name>
</gene>
<dbReference type="PANTHER" id="PTHR43652">
    <property type="entry name" value="BASIC AMINO ACID ANTIPORTER YFCC-RELATED"/>
    <property type="match status" value="1"/>
</dbReference>
<organism evidence="8 9">
    <name type="scientific">Trinickia dinghuensis</name>
    <dbReference type="NCBI Taxonomy" id="2291023"/>
    <lineage>
        <taxon>Bacteria</taxon>
        <taxon>Pseudomonadati</taxon>
        <taxon>Pseudomonadota</taxon>
        <taxon>Betaproteobacteria</taxon>
        <taxon>Burkholderiales</taxon>
        <taxon>Burkholderiaceae</taxon>
        <taxon>Trinickia</taxon>
    </lineage>
</organism>
<keyword evidence="9" id="KW-1185">Reference proteome</keyword>
<feature type="transmembrane region" description="Helical" evidence="7">
    <location>
        <begin position="31"/>
        <end position="51"/>
    </location>
</feature>
<keyword evidence="3 7" id="KW-0812">Transmembrane</keyword>
<evidence type="ECO:0000256" key="4">
    <source>
        <dbReference type="ARBA" id="ARBA00022989"/>
    </source>
</evidence>
<feature type="transmembrane region" description="Helical" evidence="7">
    <location>
        <begin position="327"/>
        <end position="347"/>
    </location>
</feature>
<comment type="caution">
    <text evidence="8">The sequence shown here is derived from an EMBL/GenBank/DDBJ whole genome shotgun (WGS) entry which is preliminary data.</text>
</comment>
<feature type="transmembrane region" description="Helical" evidence="7">
    <location>
        <begin position="178"/>
        <end position="196"/>
    </location>
</feature>
<feature type="transmembrane region" description="Helical" evidence="7">
    <location>
        <begin position="138"/>
        <end position="166"/>
    </location>
</feature>
<dbReference type="AlphaFoldDB" id="A0A3D8K1Z6"/>
<evidence type="ECO:0000256" key="6">
    <source>
        <dbReference type="SAM" id="MobiDB-lite"/>
    </source>
</evidence>
<dbReference type="InterPro" id="IPR051679">
    <property type="entry name" value="DASS-Related_Transporters"/>
</dbReference>
<feature type="transmembrane region" description="Helical" evidence="7">
    <location>
        <begin position="297"/>
        <end position="315"/>
    </location>
</feature>
<evidence type="ECO:0000313" key="9">
    <source>
        <dbReference type="Proteomes" id="UP000256838"/>
    </source>
</evidence>
<dbReference type="OrthoDB" id="255482at2"/>
<keyword evidence="4 7" id="KW-1133">Transmembrane helix</keyword>
<feature type="transmembrane region" description="Helical" evidence="7">
    <location>
        <begin position="216"/>
        <end position="236"/>
    </location>
</feature>
<feature type="transmembrane region" description="Helical" evidence="7">
    <location>
        <begin position="453"/>
        <end position="477"/>
    </location>
</feature>
<dbReference type="PANTHER" id="PTHR43652:SF2">
    <property type="entry name" value="BASIC AMINO ACID ANTIPORTER YFCC-RELATED"/>
    <property type="match status" value="1"/>
</dbReference>
<proteinExistence type="predicted"/>
<dbReference type="EMBL" id="QRGA01000006">
    <property type="protein sequence ID" value="RDU98894.1"/>
    <property type="molecule type" value="Genomic_DNA"/>
</dbReference>
<dbReference type="InterPro" id="IPR018385">
    <property type="entry name" value="C4_dicarb_anaerob_car-like"/>
</dbReference>
<dbReference type="GO" id="GO:0005886">
    <property type="term" value="C:plasma membrane"/>
    <property type="evidence" value="ECO:0007669"/>
    <property type="project" value="UniProtKB-SubCell"/>
</dbReference>